<dbReference type="AlphaFoldDB" id="A0A3S2Y3R6"/>
<keyword evidence="1 4" id="KW-0812">Transmembrane</keyword>
<feature type="transmembrane region" description="Helical" evidence="4">
    <location>
        <begin position="268"/>
        <end position="288"/>
    </location>
</feature>
<feature type="transmembrane region" description="Helical" evidence="4">
    <location>
        <begin position="328"/>
        <end position="351"/>
    </location>
</feature>
<dbReference type="Gene3D" id="1.20.1250.20">
    <property type="entry name" value="MFS general substrate transporter like domains"/>
    <property type="match status" value="2"/>
</dbReference>
<dbReference type="GO" id="GO:0005886">
    <property type="term" value="C:plasma membrane"/>
    <property type="evidence" value="ECO:0007669"/>
    <property type="project" value="TreeGrafter"/>
</dbReference>
<feature type="transmembrane region" description="Helical" evidence="4">
    <location>
        <begin position="49"/>
        <end position="68"/>
    </location>
</feature>
<feature type="transmembrane region" description="Helical" evidence="4">
    <location>
        <begin position="163"/>
        <end position="181"/>
    </location>
</feature>
<evidence type="ECO:0000313" key="6">
    <source>
        <dbReference type="Proteomes" id="UP000287447"/>
    </source>
</evidence>
<dbReference type="PANTHER" id="PTHR23521:SF3">
    <property type="entry name" value="MFS TRANSPORTER"/>
    <property type="match status" value="1"/>
</dbReference>
<keyword evidence="6" id="KW-1185">Reference proteome</keyword>
<dbReference type="InterPro" id="IPR011701">
    <property type="entry name" value="MFS"/>
</dbReference>
<evidence type="ECO:0000256" key="3">
    <source>
        <dbReference type="ARBA" id="ARBA00023136"/>
    </source>
</evidence>
<accession>A0A3S2Y3R6</accession>
<feature type="transmembrane region" description="Helical" evidence="4">
    <location>
        <begin position="77"/>
        <end position="95"/>
    </location>
</feature>
<feature type="transmembrane region" description="Helical" evidence="4">
    <location>
        <begin position="130"/>
        <end position="151"/>
    </location>
</feature>
<gene>
    <name evidence="5" type="ORF">EOI86_00045</name>
</gene>
<sequence>MLATLVRITPFTMLLLSVALLMLGIGLQNTLLGVRAGLESFSSIEVGSLMGFYFFGFLAGSLLSPVYVSRVGHIRTFAGLASLASCAALLHLVLIDPVSWSVFRFVTGFCIAGLYLVVESWLNGRAERDFRGVLLSAYFFVNLGAVAFGQLLLQADDPESYELFIYASVLVSLAILPVGLTRTEAPAATRTAKFSFALLSRISPFALVGTAMAGIANGAFWGLAPLYGVQTGASSDDIAIAMTVTIIGGAALQLPLGRLSDLVDRRIVISFANVVLGLLAVVIALELFSGTTLMLALAFLFGGLLLTQYGLCIAHANDFVADGNFVELASALLLVFGGCAAIGPIIGSVFMTIFGPYALFWLISACALSSTGYALWRMTRREAGDSRSAQAFAPTSAGLSGAILAPTEAEYEGTDDDVPMEPFAIDETETEAATKEG</sequence>
<feature type="transmembrane region" description="Helical" evidence="4">
    <location>
        <begin position="357"/>
        <end position="376"/>
    </location>
</feature>
<dbReference type="CDD" id="cd17477">
    <property type="entry name" value="MFS_YcaD_like"/>
    <property type="match status" value="1"/>
</dbReference>
<evidence type="ECO:0000256" key="4">
    <source>
        <dbReference type="SAM" id="Phobius"/>
    </source>
</evidence>
<protein>
    <submittedName>
        <fullName evidence="5">MFS transporter</fullName>
    </submittedName>
</protein>
<feature type="transmembrane region" description="Helical" evidence="4">
    <location>
        <begin position="294"/>
        <end position="316"/>
    </location>
</feature>
<dbReference type="Pfam" id="PF07690">
    <property type="entry name" value="MFS_1"/>
    <property type="match status" value="1"/>
</dbReference>
<keyword evidence="3 4" id="KW-0472">Membrane</keyword>
<comment type="caution">
    <text evidence="5">The sequence shown here is derived from an EMBL/GenBank/DDBJ whole genome shotgun (WGS) entry which is preliminary data.</text>
</comment>
<evidence type="ECO:0000256" key="1">
    <source>
        <dbReference type="ARBA" id="ARBA00022692"/>
    </source>
</evidence>
<dbReference type="EMBL" id="SADE01000001">
    <property type="protein sequence ID" value="RVU37736.1"/>
    <property type="molecule type" value="Genomic_DNA"/>
</dbReference>
<evidence type="ECO:0000313" key="5">
    <source>
        <dbReference type="EMBL" id="RVU37736.1"/>
    </source>
</evidence>
<dbReference type="SUPFAM" id="SSF103473">
    <property type="entry name" value="MFS general substrate transporter"/>
    <property type="match status" value="1"/>
</dbReference>
<dbReference type="InterPro" id="IPR047200">
    <property type="entry name" value="MFS_YcaD-like"/>
</dbReference>
<dbReference type="InterPro" id="IPR036259">
    <property type="entry name" value="MFS_trans_sf"/>
</dbReference>
<dbReference type="GO" id="GO:0022857">
    <property type="term" value="F:transmembrane transporter activity"/>
    <property type="evidence" value="ECO:0007669"/>
    <property type="project" value="InterPro"/>
</dbReference>
<dbReference type="RefSeq" id="WP_127763014.1">
    <property type="nucleotide sequence ID" value="NZ_SADE01000001.1"/>
</dbReference>
<organism evidence="5 6">
    <name type="scientific">Hwanghaeella grinnelliae</name>
    <dbReference type="NCBI Taxonomy" id="2500179"/>
    <lineage>
        <taxon>Bacteria</taxon>
        <taxon>Pseudomonadati</taxon>
        <taxon>Pseudomonadota</taxon>
        <taxon>Alphaproteobacteria</taxon>
        <taxon>Rhodospirillales</taxon>
        <taxon>Rhodospirillaceae</taxon>
        <taxon>Hwanghaeella</taxon>
    </lineage>
</organism>
<evidence type="ECO:0000256" key="2">
    <source>
        <dbReference type="ARBA" id="ARBA00022989"/>
    </source>
</evidence>
<dbReference type="Proteomes" id="UP000287447">
    <property type="component" value="Unassembled WGS sequence"/>
</dbReference>
<name>A0A3S2Y3R6_9PROT</name>
<reference evidence="6" key="1">
    <citation type="submission" date="2019-01" db="EMBL/GenBank/DDBJ databases">
        <title>Gri0909 isolated from a small marine red alga.</title>
        <authorList>
            <person name="Kim J."/>
            <person name="Jeong S.E."/>
            <person name="Jeon C.O."/>
        </authorList>
    </citation>
    <scope>NUCLEOTIDE SEQUENCE [LARGE SCALE GENOMIC DNA]</scope>
    <source>
        <strain evidence="6">Gri0909</strain>
    </source>
</reference>
<feature type="transmembrane region" description="Helical" evidence="4">
    <location>
        <begin position="101"/>
        <end position="118"/>
    </location>
</feature>
<dbReference type="PANTHER" id="PTHR23521">
    <property type="entry name" value="TRANSPORTER MFS SUPERFAMILY"/>
    <property type="match status" value="1"/>
</dbReference>
<proteinExistence type="predicted"/>
<feature type="transmembrane region" description="Helical" evidence="4">
    <location>
        <begin position="238"/>
        <end position="256"/>
    </location>
</feature>
<dbReference type="OrthoDB" id="9810614at2"/>
<keyword evidence="2 4" id="KW-1133">Transmembrane helix</keyword>
<feature type="transmembrane region" description="Helical" evidence="4">
    <location>
        <begin position="202"/>
        <end position="226"/>
    </location>
</feature>